<dbReference type="InterPro" id="IPR001343">
    <property type="entry name" value="Hemolysn_Ca-bd"/>
</dbReference>
<comment type="caution">
    <text evidence="4">The sequence shown here is derived from an EMBL/GenBank/DDBJ whole genome shotgun (WGS) entry which is preliminary data.</text>
</comment>
<protein>
    <recommendedName>
        <fullName evidence="6">Calcium-binding protein</fullName>
    </recommendedName>
</protein>
<dbReference type="AlphaFoldDB" id="A0A9W6C292"/>
<dbReference type="Gene3D" id="2.160.20.160">
    <property type="match status" value="1"/>
</dbReference>
<comment type="subcellular location">
    <subcellularLocation>
        <location evidence="1">Secreted</location>
    </subcellularLocation>
</comment>
<dbReference type="GO" id="GO:0005576">
    <property type="term" value="C:extracellular region"/>
    <property type="evidence" value="ECO:0007669"/>
    <property type="project" value="UniProtKB-SubCell"/>
</dbReference>
<keyword evidence="5" id="KW-1185">Reference proteome</keyword>
<dbReference type="PANTHER" id="PTHR38340">
    <property type="entry name" value="S-LAYER PROTEIN"/>
    <property type="match status" value="1"/>
</dbReference>
<evidence type="ECO:0000256" key="1">
    <source>
        <dbReference type="ARBA" id="ARBA00004613"/>
    </source>
</evidence>
<dbReference type="PANTHER" id="PTHR38340:SF1">
    <property type="entry name" value="S-LAYER PROTEIN"/>
    <property type="match status" value="1"/>
</dbReference>
<evidence type="ECO:0008006" key="6">
    <source>
        <dbReference type="Google" id="ProtNLM"/>
    </source>
</evidence>
<dbReference type="Gene3D" id="2.150.10.10">
    <property type="entry name" value="Serralysin-like metalloprotease, C-terminal"/>
    <property type="match status" value="1"/>
</dbReference>
<evidence type="ECO:0000313" key="5">
    <source>
        <dbReference type="Proteomes" id="UP001165080"/>
    </source>
</evidence>
<name>A0A9W6C292_9CHLO</name>
<dbReference type="Pfam" id="PF00353">
    <property type="entry name" value="HemolysinCabind"/>
    <property type="match status" value="4"/>
</dbReference>
<sequence length="386" mass="40175">MRGSGQSDEVWGLGGLDTFDWRPGMGNDRYHGGTGSERFDANPYTPGNPGGDRLFLEGSAGARISLRSTEDGVARIGNERVEFTGIERIHGTAGNDIVSAANASMNTVGGGKPGHGVSIFTGAGNDRIAGSRYDDVLDGGSGNDTINGGAGNDFIHSSTGNDRINGGAGQDNIRWGNGDANHNPGHDTINGGAGDDLINIWIKRGDIWGHNEDVGIAGVTVTVDRVLSNGAFSGNASTTIGGDASLRFVNFELGWTHSGNDVIDASRARVSDSGDGVNFNTRWGHDRLTGSSGDDTLDGSMGKDTVRGGQGDDSIWIGDGNNGDGDRDVLIFRAGDDADTVYGFETGRDVLDLGGRSYSATEVRDGTLLNFGGGDSVLLHDVFDFI</sequence>
<accession>A0A9W6C292</accession>
<dbReference type="EMBL" id="BRXU01000058">
    <property type="protein sequence ID" value="GLC62120.1"/>
    <property type="molecule type" value="Genomic_DNA"/>
</dbReference>
<dbReference type="InterPro" id="IPR018511">
    <property type="entry name" value="Hemolysin-typ_Ca-bd_CS"/>
</dbReference>
<reference evidence="4 5" key="1">
    <citation type="journal article" date="2023" name="Commun. Biol.">
        <title>Reorganization of the ancestral sex-determining regions during the evolution of trioecy in Pleodorina starrii.</title>
        <authorList>
            <person name="Takahashi K."/>
            <person name="Suzuki S."/>
            <person name="Kawai-Toyooka H."/>
            <person name="Yamamoto K."/>
            <person name="Hamaji T."/>
            <person name="Ootsuki R."/>
            <person name="Yamaguchi H."/>
            <person name="Kawachi M."/>
            <person name="Higashiyama T."/>
            <person name="Nozaki H."/>
        </authorList>
    </citation>
    <scope>NUCLEOTIDE SEQUENCE [LARGE SCALE GENOMIC DNA]</scope>
    <source>
        <strain evidence="4 5">NIES-4479</strain>
    </source>
</reference>
<gene>
    <name evidence="4" type="primary">PLESTB003126</name>
    <name evidence="4" type="ORF">PLESTB_001842900</name>
</gene>
<organism evidence="4 5">
    <name type="scientific">Pleodorina starrii</name>
    <dbReference type="NCBI Taxonomy" id="330485"/>
    <lineage>
        <taxon>Eukaryota</taxon>
        <taxon>Viridiplantae</taxon>
        <taxon>Chlorophyta</taxon>
        <taxon>core chlorophytes</taxon>
        <taxon>Chlorophyceae</taxon>
        <taxon>CS clade</taxon>
        <taxon>Chlamydomonadales</taxon>
        <taxon>Volvocaceae</taxon>
        <taxon>Pleodorina</taxon>
    </lineage>
</organism>
<dbReference type="PRINTS" id="PR00313">
    <property type="entry name" value="CABNDNGRPT"/>
</dbReference>
<evidence type="ECO:0000256" key="3">
    <source>
        <dbReference type="SAM" id="MobiDB-lite"/>
    </source>
</evidence>
<dbReference type="PROSITE" id="PS00330">
    <property type="entry name" value="HEMOLYSIN_CALCIUM"/>
    <property type="match status" value="2"/>
</dbReference>
<dbReference type="InterPro" id="IPR011049">
    <property type="entry name" value="Serralysin-like_metalloprot_C"/>
</dbReference>
<proteinExistence type="predicted"/>
<feature type="region of interest" description="Disordered" evidence="3">
    <location>
        <begin position="22"/>
        <end position="51"/>
    </location>
</feature>
<evidence type="ECO:0000313" key="4">
    <source>
        <dbReference type="EMBL" id="GLC62120.1"/>
    </source>
</evidence>
<evidence type="ECO:0000256" key="2">
    <source>
        <dbReference type="ARBA" id="ARBA00022525"/>
    </source>
</evidence>
<dbReference type="GO" id="GO:0005509">
    <property type="term" value="F:calcium ion binding"/>
    <property type="evidence" value="ECO:0007669"/>
    <property type="project" value="InterPro"/>
</dbReference>
<dbReference type="SUPFAM" id="SSF51120">
    <property type="entry name" value="beta-Roll"/>
    <property type="match status" value="2"/>
</dbReference>
<dbReference type="InterPro" id="IPR050557">
    <property type="entry name" value="RTX_toxin/Mannuronan_C5-epim"/>
</dbReference>
<dbReference type="Proteomes" id="UP001165080">
    <property type="component" value="Unassembled WGS sequence"/>
</dbReference>
<keyword evidence="2" id="KW-0964">Secreted</keyword>